<feature type="binding site" evidence="3">
    <location>
        <position position="218"/>
    </location>
    <ligand>
        <name>Fe cation</name>
        <dbReference type="ChEBI" id="CHEBI:24875"/>
    </ligand>
</feature>
<dbReference type="EMBL" id="JH651384">
    <property type="protein sequence ID" value="EIJ33639.1"/>
    <property type="molecule type" value="Genomic_DNA"/>
</dbReference>
<comment type="similarity">
    <text evidence="1">Belongs to the bacterial solute-binding protein 1 family.</text>
</comment>
<evidence type="ECO:0000256" key="2">
    <source>
        <dbReference type="ARBA" id="ARBA00022729"/>
    </source>
</evidence>
<evidence type="ECO:0000256" key="1">
    <source>
        <dbReference type="ARBA" id="ARBA00008520"/>
    </source>
</evidence>
<keyword evidence="2 4" id="KW-0732">Signal</keyword>
<dbReference type="Gene3D" id="3.40.190.10">
    <property type="entry name" value="Periplasmic binding protein-like II"/>
    <property type="match status" value="2"/>
</dbReference>
<dbReference type="OrthoDB" id="9769567at2"/>
<accession>A0A656HEL9</accession>
<reference evidence="6" key="1">
    <citation type="journal article" date="2011" name="Stand. Genomic Sci.">
        <title>Genome sequence of the filamentous, gliding Thiothrix nivea neotype strain (JP2(T)).</title>
        <authorList>
            <person name="Lapidus A."/>
            <person name="Nolan M."/>
            <person name="Lucas S."/>
            <person name="Glavina Del Rio T."/>
            <person name="Tice H."/>
            <person name="Cheng J.F."/>
            <person name="Tapia R."/>
            <person name="Han C."/>
            <person name="Goodwin L."/>
            <person name="Pitluck S."/>
            <person name="Liolios K."/>
            <person name="Pagani I."/>
            <person name="Ivanova N."/>
            <person name="Huntemann M."/>
            <person name="Mavromatis K."/>
            <person name="Mikhailova N."/>
            <person name="Pati A."/>
            <person name="Chen A."/>
            <person name="Palaniappan K."/>
            <person name="Land M."/>
            <person name="Brambilla E.M."/>
            <person name="Rohde M."/>
            <person name="Abt B."/>
            <person name="Verbarg S."/>
            <person name="Goker M."/>
            <person name="Bristow J."/>
            <person name="Eisen J.A."/>
            <person name="Markowitz V."/>
            <person name="Hugenholtz P."/>
            <person name="Kyrpides N.C."/>
            <person name="Klenk H.P."/>
            <person name="Woyke T."/>
        </authorList>
    </citation>
    <scope>NUCLEOTIDE SEQUENCE [LARGE SCALE GENOMIC DNA]</scope>
    <source>
        <strain evidence="6">ATCC 35100 / DSM 5205 / JP2</strain>
    </source>
</reference>
<dbReference type="PIRSF" id="PIRSF002825">
    <property type="entry name" value="CfbpA"/>
    <property type="match status" value="1"/>
</dbReference>
<evidence type="ECO:0000256" key="4">
    <source>
        <dbReference type="SAM" id="SignalP"/>
    </source>
</evidence>
<keyword evidence="6" id="KW-1185">Reference proteome</keyword>
<keyword evidence="3" id="KW-0479">Metal-binding</keyword>
<proteinExistence type="inferred from homology"/>
<feature type="signal peptide" evidence="4">
    <location>
        <begin position="1"/>
        <end position="20"/>
    </location>
</feature>
<protein>
    <submittedName>
        <fullName evidence="5">Extracellular solute-binding protein family 1</fullName>
    </submittedName>
</protein>
<feature type="binding site" evidence="3">
    <location>
        <position position="219"/>
    </location>
    <ligand>
        <name>Fe cation</name>
        <dbReference type="ChEBI" id="CHEBI:24875"/>
    </ligand>
</feature>
<organism evidence="5 6">
    <name type="scientific">Thiothrix nivea (strain ATCC 35100 / DSM 5205 / JP2)</name>
    <dbReference type="NCBI Taxonomy" id="870187"/>
    <lineage>
        <taxon>Bacteria</taxon>
        <taxon>Pseudomonadati</taxon>
        <taxon>Pseudomonadota</taxon>
        <taxon>Gammaproteobacteria</taxon>
        <taxon>Thiotrichales</taxon>
        <taxon>Thiotrichaceae</taxon>
        <taxon>Thiothrix</taxon>
    </lineage>
</organism>
<dbReference type="PANTHER" id="PTHR30006:SF15">
    <property type="entry name" value="IRON-UTILIZATION PERIPLASMIC PROTEIN"/>
    <property type="match status" value="1"/>
</dbReference>
<dbReference type="AlphaFoldDB" id="A0A656HEL9"/>
<name>A0A656HEL9_THINJ</name>
<dbReference type="InterPro" id="IPR026045">
    <property type="entry name" value="Ferric-bd"/>
</dbReference>
<dbReference type="PANTHER" id="PTHR30006">
    <property type="entry name" value="THIAMINE-BINDING PERIPLASMIC PROTEIN-RELATED"/>
    <property type="match status" value="1"/>
</dbReference>
<dbReference type="Proteomes" id="UP000005317">
    <property type="component" value="Unassembled WGS sequence"/>
</dbReference>
<dbReference type="RefSeq" id="WP_002707588.1">
    <property type="nucleotide sequence ID" value="NZ_JH651384.1"/>
</dbReference>
<sequence length="337" mass="36913" precursor="true">MFKKIALALLVSSLAAPALAEGEVNVYSARKEQLIKPLFDKFTEQTGIAVNLVTGKDDALLERLKLEGENTPADLLMTADAGRLYRAVEMELTQPVESEVLAKDIPDNLRDPANQWFGLTSRARPIFYVKDKVKPEALSTYEDLADPKWKGRICIRSSDNIYNQSMLGSMIAVNGTEKAQAWADGFVKNFARPPEGGDRDQIKAAAAGQCDIAISNTYYYGQMLGSDDAEEKAAAEKVAIFWPNQADRGTHINISGAAVTKTATNKGNAIKLLEFLVSDESQQWYAEANQEYPVKAGIAPSELLKGWGEFKADSLNLSELGKNNAEAVKIMDKAGWK</sequence>
<evidence type="ECO:0000256" key="3">
    <source>
        <dbReference type="PIRSR" id="PIRSR002825-1"/>
    </source>
</evidence>
<dbReference type="GO" id="GO:0046872">
    <property type="term" value="F:metal ion binding"/>
    <property type="evidence" value="ECO:0007669"/>
    <property type="project" value="UniProtKB-KW"/>
</dbReference>
<gene>
    <name evidence="5" type="ORF">Thini_1015</name>
</gene>
<dbReference type="Pfam" id="PF13416">
    <property type="entry name" value="SBP_bac_8"/>
    <property type="match status" value="1"/>
</dbReference>
<dbReference type="InterPro" id="IPR006059">
    <property type="entry name" value="SBP"/>
</dbReference>
<dbReference type="SUPFAM" id="SSF53850">
    <property type="entry name" value="Periplasmic binding protein-like II"/>
    <property type="match status" value="1"/>
</dbReference>
<dbReference type="CDD" id="cd13542">
    <property type="entry name" value="PBP2_FutA1_ilke"/>
    <property type="match status" value="1"/>
</dbReference>
<evidence type="ECO:0000313" key="5">
    <source>
        <dbReference type="EMBL" id="EIJ33639.1"/>
    </source>
</evidence>
<evidence type="ECO:0000313" key="6">
    <source>
        <dbReference type="Proteomes" id="UP000005317"/>
    </source>
</evidence>
<dbReference type="GO" id="GO:0030288">
    <property type="term" value="C:outer membrane-bounded periplasmic space"/>
    <property type="evidence" value="ECO:0007669"/>
    <property type="project" value="TreeGrafter"/>
</dbReference>
<keyword evidence="3" id="KW-0408">Iron</keyword>
<feature type="chain" id="PRO_5024875165" evidence="4">
    <location>
        <begin position="21"/>
        <end position="337"/>
    </location>
</feature>